<dbReference type="GeneID" id="26304514"/>
<evidence type="ECO:0000313" key="3">
    <source>
        <dbReference type="Proteomes" id="UP000053758"/>
    </source>
</evidence>
<dbReference type="Proteomes" id="UP000053758">
    <property type="component" value="Unassembled WGS sequence"/>
</dbReference>
<feature type="compositionally biased region" description="Polar residues" evidence="1">
    <location>
        <begin position="80"/>
        <end position="89"/>
    </location>
</feature>
<accession>A0A081CFP9</accession>
<reference evidence="2" key="1">
    <citation type="submission" date="2014-07" db="EMBL/GenBank/DDBJ databases">
        <title>Draft genome sequence of the yeast Pseudozyma antarctica JCM 10317 known as a producer of lipase B which used in a wide range of industrial applications.</title>
        <authorList>
            <person name="Morita T."/>
            <person name="Saika A."/>
            <person name="Koike H."/>
        </authorList>
    </citation>
    <scope>NUCLEOTIDE SEQUENCE</scope>
    <source>
        <strain evidence="2">JCM 10317</strain>
    </source>
</reference>
<feature type="region of interest" description="Disordered" evidence="1">
    <location>
        <begin position="1"/>
        <end position="40"/>
    </location>
</feature>
<dbReference type="AlphaFoldDB" id="A0A081CFP9"/>
<organism evidence="2">
    <name type="scientific">Pseudozyma antarctica</name>
    <name type="common">Yeast</name>
    <name type="synonym">Candida antarctica</name>
    <dbReference type="NCBI Taxonomy" id="84753"/>
    <lineage>
        <taxon>Eukaryota</taxon>
        <taxon>Fungi</taxon>
        <taxon>Dikarya</taxon>
        <taxon>Basidiomycota</taxon>
        <taxon>Ustilaginomycotina</taxon>
        <taxon>Ustilaginomycetes</taxon>
        <taxon>Ustilaginales</taxon>
        <taxon>Ustilaginaceae</taxon>
        <taxon>Moesziomyces</taxon>
    </lineage>
</organism>
<sequence length="111" mass="11840">MEVGSTASPDQDLGSHGAGRPKRDVAPHQKRGRNPPYHHRRAVQSLATMQNMAESGYCVHLRLSSGDQQQGGPKPVWAPAQNSGPSTMRTPLCGATRAVLLVKPGSKPHSL</sequence>
<proteinExistence type="predicted"/>
<dbReference type="RefSeq" id="XP_014656158.1">
    <property type="nucleotide sequence ID" value="XM_014800672.1"/>
</dbReference>
<evidence type="ECO:0000313" key="2">
    <source>
        <dbReference type="EMBL" id="GAK65495.1"/>
    </source>
</evidence>
<name>A0A081CFP9_PSEA2</name>
<dbReference type="HOGENOM" id="CLU_2158055_0_0_1"/>
<protein>
    <submittedName>
        <fullName evidence="2">Uncharacterized protein</fullName>
    </submittedName>
</protein>
<feature type="region of interest" description="Disordered" evidence="1">
    <location>
        <begin position="64"/>
        <end position="90"/>
    </location>
</feature>
<feature type="compositionally biased region" description="Basic residues" evidence="1">
    <location>
        <begin position="28"/>
        <end position="40"/>
    </location>
</feature>
<keyword evidence="3" id="KW-1185">Reference proteome</keyword>
<gene>
    <name evidence="2" type="ORF">PAN0_009c3712</name>
</gene>
<evidence type="ECO:0000256" key="1">
    <source>
        <dbReference type="SAM" id="MobiDB-lite"/>
    </source>
</evidence>
<dbReference type="EMBL" id="DF830076">
    <property type="protein sequence ID" value="GAK65495.1"/>
    <property type="molecule type" value="Genomic_DNA"/>
</dbReference>